<organism evidence="6 7">
    <name type="scientific">candidate division WOR_3 bacterium SM23_42</name>
    <dbReference type="NCBI Taxonomy" id="1703779"/>
    <lineage>
        <taxon>Bacteria</taxon>
        <taxon>Bacteria division WOR-3</taxon>
    </lineage>
</organism>
<dbReference type="EMBL" id="LJUJ01000002">
    <property type="protein sequence ID" value="KPK64588.1"/>
    <property type="molecule type" value="Genomic_DNA"/>
</dbReference>
<sequence length="313" mass="33428">MKLIEVASIVGGVVYGDEDLEICEIRPPEEAQEGDLTFLFQGGTTKAGVIIASRKIEGRSGIVVEDMKKAMYLLLKKIAAARKEYCVSAQAIVEDSACLATPCGVEPFAVIRRGVKIGAGTLIGAHCYIDEGVLIGEHCELFPNTVVHGNTTICNFVVVHANTVIGKEGFGYVKETRYEKIPHVGGVVIHDFVEVGSNVTIDRGTVGATVIGDGTKIDNQVHIAHNVKIGRDCIIMGQSGIAGSSKIGNNVVLCGQVGISDHVEIEDDVVVYAKSGVFKSLKKGRKYSGIPAREHQAVLRAIARLYAGRQISK</sequence>
<dbReference type="GO" id="GO:0016410">
    <property type="term" value="F:N-acyltransferase activity"/>
    <property type="evidence" value="ECO:0007669"/>
    <property type="project" value="InterPro"/>
</dbReference>
<evidence type="ECO:0000256" key="2">
    <source>
        <dbReference type="ARBA" id="ARBA00022556"/>
    </source>
</evidence>
<evidence type="ECO:0000256" key="3">
    <source>
        <dbReference type="ARBA" id="ARBA00022679"/>
    </source>
</evidence>
<dbReference type="GO" id="GO:0009245">
    <property type="term" value="P:lipid A biosynthetic process"/>
    <property type="evidence" value="ECO:0007669"/>
    <property type="project" value="UniProtKB-KW"/>
</dbReference>
<evidence type="ECO:0000256" key="1">
    <source>
        <dbReference type="ARBA" id="ARBA00022516"/>
    </source>
</evidence>
<evidence type="ECO:0000313" key="6">
    <source>
        <dbReference type="EMBL" id="KPK64588.1"/>
    </source>
</evidence>
<evidence type="ECO:0000256" key="5">
    <source>
        <dbReference type="ARBA" id="ARBA00023315"/>
    </source>
</evidence>
<dbReference type="Gene3D" id="2.160.10.10">
    <property type="entry name" value="Hexapeptide repeat proteins"/>
    <property type="match status" value="1"/>
</dbReference>
<evidence type="ECO:0000256" key="4">
    <source>
        <dbReference type="ARBA" id="ARBA00023098"/>
    </source>
</evidence>
<dbReference type="PANTHER" id="PTHR43378">
    <property type="entry name" value="UDP-3-O-ACYLGLUCOSAMINE N-ACYLTRANSFERASE"/>
    <property type="match status" value="1"/>
</dbReference>
<name>A0A0S8FXZ9_UNCW3</name>
<keyword evidence="2" id="KW-0441">Lipid A biosynthesis</keyword>
<keyword evidence="4" id="KW-0443">Lipid metabolism</keyword>
<dbReference type="PATRIC" id="fig|1703779.3.peg.2066"/>
<dbReference type="InterPro" id="IPR011004">
    <property type="entry name" value="Trimer_LpxA-like_sf"/>
</dbReference>
<keyword evidence="3" id="KW-0808">Transferase</keyword>
<reference evidence="6 7" key="1">
    <citation type="journal article" date="2015" name="Microbiome">
        <title>Genomic resolution of linkages in carbon, nitrogen, and sulfur cycling among widespread estuary sediment bacteria.</title>
        <authorList>
            <person name="Baker B.J."/>
            <person name="Lazar C.S."/>
            <person name="Teske A.P."/>
            <person name="Dick G.J."/>
        </authorList>
    </citation>
    <scope>NUCLEOTIDE SEQUENCE [LARGE SCALE GENOMIC DNA]</scope>
    <source>
        <strain evidence="6">SM23_42</strain>
    </source>
</reference>
<evidence type="ECO:0008006" key="8">
    <source>
        <dbReference type="Google" id="ProtNLM"/>
    </source>
</evidence>
<dbReference type="Pfam" id="PF00132">
    <property type="entry name" value="Hexapep"/>
    <property type="match status" value="1"/>
</dbReference>
<dbReference type="PANTHER" id="PTHR43378:SF2">
    <property type="entry name" value="UDP-3-O-ACYLGLUCOSAMINE N-ACYLTRANSFERASE 1, MITOCHONDRIAL-RELATED"/>
    <property type="match status" value="1"/>
</dbReference>
<keyword evidence="5" id="KW-0012">Acyltransferase</keyword>
<dbReference type="NCBIfam" id="NF002060">
    <property type="entry name" value="PRK00892.1"/>
    <property type="match status" value="1"/>
</dbReference>
<keyword evidence="1" id="KW-0444">Lipid biosynthesis</keyword>
<dbReference type="AlphaFoldDB" id="A0A0S8FXZ9"/>
<dbReference type="STRING" id="1703779.AMJ83_02500"/>
<evidence type="ECO:0000313" key="7">
    <source>
        <dbReference type="Proteomes" id="UP000051373"/>
    </source>
</evidence>
<dbReference type="InterPro" id="IPR007691">
    <property type="entry name" value="LpxD"/>
</dbReference>
<dbReference type="Proteomes" id="UP000051373">
    <property type="component" value="Unassembled WGS sequence"/>
</dbReference>
<proteinExistence type="predicted"/>
<dbReference type="InterPro" id="IPR001451">
    <property type="entry name" value="Hexapep"/>
</dbReference>
<dbReference type="CDD" id="cd03352">
    <property type="entry name" value="LbH_LpxD"/>
    <property type="match status" value="1"/>
</dbReference>
<accession>A0A0S8FXZ9</accession>
<dbReference type="NCBIfam" id="TIGR01853">
    <property type="entry name" value="lipid_A_lpxD"/>
    <property type="match status" value="1"/>
</dbReference>
<dbReference type="GO" id="GO:0016020">
    <property type="term" value="C:membrane"/>
    <property type="evidence" value="ECO:0007669"/>
    <property type="project" value="GOC"/>
</dbReference>
<gene>
    <name evidence="6" type="ORF">AMJ83_02500</name>
</gene>
<comment type="caution">
    <text evidence="6">The sequence shown here is derived from an EMBL/GenBank/DDBJ whole genome shotgun (WGS) entry which is preliminary data.</text>
</comment>
<protein>
    <recommendedName>
        <fullName evidence="8">UDP-3-O-acylglucosamine N-acyltransferase</fullName>
    </recommendedName>
</protein>
<dbReference type="SUPFAM" id="SSF51161">
    <property type="entry name" value="Trimeric LpxA-like enzymes"/>
    <property type="match status" value="1"/>
</dbReference>
<dbReference type="Gene3D" id="3.40.1390.10">
    <property type="entry name" value="MurE/MurF, N-terminal domain"/>
    <property type="match status" value="1"/>
</dbReference>